<gene>
    <name evidence="2" type="ORF">SAMN05443550_109174</name>
</gene>
<evidence type="ECO:0000313" key="2">
    <source>
        <dbReference type="EMBL" id="SEB06627.1"/>
    </source>
</evidence>
<dbReference type="PANTHER" id="PTHR43664">
    <property type="entry name" value="MONOAMINE OXIDASE-RELATED"/>
    <property type="match status" value="1"/>
</dbReference>
<sequence length="170" mass="18641">MDNNLNSENPAVTFNPNDFLIVPARSFEDLKTGEIFRDPSRTLTNAHSAAFQNVSCNNHPVHYDNVQARKHGHKTPVVHSLQVQAFTAPGASMFPQVIGEVFIAFTELSCKFLKEVNADDTLNSELEIISPTSQGGGKAVVETAARIHNQNGELGLSDTHKYLLKTKHSS</sequence>
<accession>A0A1H4GB08</accession>
<dbReference type="RefSeq" id="WP_090558624.1">
    <property type="nucleotide sequence ID" value="NZ_FNRA01000009.1"/>
</dbReference>
<evidence type="ECO:0000313" key="3">
    <source>
        <dbReference type="Proteomes" id="UP000198850"/>
    </source>
</evidence>
<keyword evidence="3" id="KW-1185">Reference proteome</keyword>
<dbReference type="AlphaFoldDB" id="A0A1H4GB08"/>
<dbReference type="EMBL" id="FNRA01000009">
    <property type="protein sequence ID" value="SEB06627.1"/>
    <property type="molecule type" value="Genomic_DNA"/>
</dbReference>
<dbReference type="InterPro" id="IPR002539">
    <property type="entry name" value="MaoC-like_dom"/>
</dbReference>
<protein>
    <submittedName>
        <fullName evidence="2">Acyl dehydratase</fullName>
    </submittedName>
</protein>
<dbReference type="STRING" id="425514.SAMN05443550_109174"/>
<dbReference type="InterPro" id="IPR029069">
    <property type="entry name" value="HotDog_dom_sf"/>
</dbReference>
<reference evidence="2 3" key="1">
    <citation type="submission" date="2016-10" db="EMBL/GenBank/DDBJ databases">
        <authorList>
            <person name="de Groot N.N."/>
        </authorList>
    </citation>
    <scope>NUCLEOTIDE SEQUENCE [LARGE SCALE GENOMIC DNA]</scope>
    <source>
        <strain evidence="2 3">DSM 19033</strain>
    </source>
</reference>
<dbReference type="Proteomes" id="UP000198850">
    <property type="component" value="Unassembled WGS sequence"/>
</dbReference>
<dbReference type="PANTHER" id="PTHR43664:SF1">
    <property type="entry name" value="BETA-METHYLMALYL-COA DEHYDRATASE"/>
    <property type="match status" value="1"/>
</dbReference>
<feature type="domain" description="MaoC-like" evidence="1">
    <location>
        <begin position="38"/>
        <end position="132"/>
    </location>
</feature>
<dbReference type="SUPFAM" id="SSF54637">
    <property type="entry name" value="Thioesterase/thiol ester dehydrase-isomerase"/>
    <property type="match status" value="1"/>
</dbReference>
<evidence type="ECO:0000259" key="1">
    <source>
        <dbReference type="Pfam" id="PF01575"/>
    </source>
</evidence>
<dbReference type="OrthoDB" id="9801625at2"/>
<organism evidence="2 3">
    <name type="scientific">Pedobacter hartonius</name>
    <dbReference type="NCBI Taxonomy" id="425514"/>
    <lineage>
        <taxon>Bacteria</taxon>
        <taxon>Pseudomonadati</taxon>
        <taxon>Bacteroidota</taxon>
        <taxon>Sphingobacteriia</taxon>
        <taxon>Sphingobacteriales</taxon>
        <taxon>Sphingobacteriaceae</taxon>
        <taxon>Pedobacter</taxon>
    </lineage>
</organism>
<dbReference type="Pfam" id="PF01575">
    <property type="entry name" value="MaoC_dehydratas"/>
    <property type="match status" value="1"/>
</dbReference>
<dbReference type="InterPro" id="IPR052342">
    <property type="entry name" value="MCH/BMMD"/>
</dbReference>
<dbReference type="Gene3D" id="3.10.129.10">
    <property type="entry name" value="Hotdog Thioesterase"/>
    <property type="match status" value="1"/>
</dbReference>
<proteinExistence type="predicted"/>
<name>A0A1H4GB08_9SPHI</name>